<proteinExistence type="predicted"/>
<name>A0A0C2ZB34_9AGAM</name>
<dbReference type="HOGENOM" id="CLU_2347953_0_0_1"/>
<reference evidence="2 3" key="1">
    <citation type="submission" date="2014-04" db="EMBL/GenBank/DDBJ databases">
        <authorList>
            <consortium name="DOE Joint Genome Institute"/>
            <person name="Kuo A."/>
            <person name="Kohler A."/>
            <person name="Nagy L.G."/>
            <person name="Floudas D."/>
            <person name="Copeland A."/>
            <person name="Barry K.W."/>
            <person name="Cichocki N."/>
            <person name="Veneault-Fourrey C."/>
            <person name="LaButti K."/>
            <person name="Lindquist E.A."/>
            <person name="Lipzen A."/>
            <person name="Lundell T."/>
            <person name="Morin E."/>
            <person name="Murat C."/>
            <person name="Sun H."/>
            <person name="Tunlid A."/>
            <person name="Henrissat B."/>
            <person name="Grigoriev I.V."/>
            <person name="Hibbett D.S."/>
            <person name="Martin F."/>
            <person name="Nordberg H.P."/>
            <person name="Cantor M.N."/>
            <person name="Hua S.X."/>
        </authorList>
    </citation>
    <scope>NUCLEOTIDE SEQUENCE [LARGE SCALE GENOMIC DNA]</scope>
    <source>
        <strain evidence="2 3">Foug A</strain>
    </source>
</reference>
<sequence>MAWVTIDAIATRSTIFPTANIDPRLALDVTRAVAADAFGPVVWALDSSERKQSTRVPQDFDCADVWYTLAPSRTPARSAHYHHQYDDDDNPPRSPAR</sequence>
<protein>
    <submittedName>
        <fullName evidence="2">Uncharacterized protein</fullName>
    </submittedName>
</protein>
<dbReference type="Proteomes" id="UP000053989">
    <property type="component" value="Unassembled WGS sequence"/>
</dbReference>
<accession>A0A0C2ZB34</accession>
<organism evidence="2 3">
    <name type="scientific">Scleroderma citrinum Foug A</name>
    <dbReference type="NCBI Taxonomy" id="1036808"/>
    <lineage>
        <taxon>Eukaryota</taxon>
        <taxon>Fungi</taxon>
        <taxon>Dikarya</taxon>
        <taxon>Basidiomycota</taxon>
        <taxon>Agaricomycotina</taxon>
        <taxon>Agaricomycetes</taxon>
        <taxon>Agaricomycetidae</taxon>
        <taxon>Boletales</taxon>
        <taxon>Sclerodermatineae</taxon>
        <taxon>Sclerodermataceae</taxon>
        <taxon>Scleroderma</taxon>
    </lineage>
</organism>
<gene>
    <name evidence="2" type="ORF">SCLCIDRAFT_1225435</name>
</gene>
<evidence type="ECO:0000256" key="1">
    <source>
        <dbReference type="SAM" id="MobiDB-lite"/>
    </source>
</evidence>
<evidence type="ECO:0000313" key="2">
    <source>
        <dbReference type="EMBL" id="KIM50282.1"/>
    </source>
</evidence>
<evidence type="ECO:0000313" key="3">
    <source>
        <dbReference type="Proteomes" id="UP000053989"/>
    </source>
</evidence>
<reference evidence="3" key="2">
    <citation type="submission" date="2015-01" db="EMBL/GenBank/DDBJ databases">
        <title>Evolutionary Origins and Diversification of the Mycorrhizal Mutualists.</title>
        <authorList>
            <consortium name="DOE Joint Genome Institute"/>
            <consortium name="Mycorrhizal Genomics Consortium"/>
            <person name="Kohler A."/>
            <person name="Kuo A."/>
            <person name="Nagy L.G."/>
            <person name="Floudas D."/>
            <person name="Copeland A."/>
            <person name="Barry K.W."/>
            <person name="Cichocki N."/>
            <person name="Veneault-Fourrey C."/>
            <person name="LaButti K."/>
            <person name="Lindquist E.A."/>
            <person name="Lipzen A."/>
            <person name="Lundell T."/>
            <person name="Morin E."/>
            <person name="Murat C."/>
            <person name="Riley R."/>
            <person name="Ohm R."/>
            <person name="Sun H."/>
            <person name="Tunlid A."/>
            <person name="Henrissat B."/>
            <person name="Grigoriev I.V."/>
            <person name="Hibbett D.S."/>
            <person name="Martin F."/>
        </authorList>
    </citation>
    <scope>NUCLEOTIDE SEQUENCE [LARGE SCALE GENOMIC DNA]</scope>
    <source>
        <strain evidence="3">Foug A</strain>
    </source>
</reference>
<dbReference type="InParanoid" id="A0A0C2ZB34"/>
<dbReference type="EMBL" id="KN822534">
    <property type="protein sequence ID" value="KIM50282.1"/>
    <property type="molecule type" value="Genomic_DNA"/>
</dbReference>
<dbReference type="AlphaFoldDB" id="A0A0C2ZB34"/>
<feature type="region of interest" description="Disordered" evidence="1">
    <location>
        <begin position="75"/>
        <end position="97"/>
    </location>
</feature>
<keyword evidence="3" id="KW-1185">Reference proteome</keyword>